<feature type="compositionally biased region" description="Low complexity" evidence="1">
    <location>
        <begin position="412"/>
        <end position="430"/>
    </location>
</feature>
<sequence>MIVSPFKRLSDSVLAALVAFLLASLVSASGIFQSCQLNGLKDIKKCPPGTVFAKDSAELQSAIDGKAPVVMLAYDAAKPEAFYGRQIQVKRSVRIISTFVFNNDTKEAKENFDISRSLLAAEAKGAANAKSAVLSIVGDGIEVLVDDVIIVNQADQLGQKTAQPSPAVYVGPGASVHFTNPQILGIHSAMVCDGRCVLGTGAVIGWTNLLAGSGLILAHMTEFRALANGAILAAPQGHLAGAVSLISPYFTMQLDDNVKPVVGSSYLAAPGDELAVVTIDGGTFMAPIWSSKLWLAKGAGSFEPIKTVFTAQGLEGEYFNAKEVDAKLDSTSRISKDYLHAATTRDSFFKEDDWTPRLEPGAPDADWDSPTFKWHYKGLSIAENGDPDDPAGGPSPAAGGGSKEEEKKKSNDSGSVSPAGSDGSSANSGNKEAKNKKSNDSGGASPAGSGGSLVGSGSKEEEKKKMQKQKRSRMPDLL</sequence>
<protein>
    <submittedName>
        <fullName evidence="3">Uncharacterized protein</fullName>
    </submittedName>
</protein>
<feature type="signal peptide" evidence="2">
    <location>
        <begin position="1"/>
        <end position="28"/>
    </location>
</feature>
<evidence type="ECO:0000313" key="3">
    <source>
        <dbReference type="EMBL" id="CEH12630.1"/>
    </source>
</evidence>
<dbReference type="Proteomes" id="UP000054845">
    <property type="component" value="Unassembled WGS sequence"/>
</dbReference>
<keyword evidence="4" id="KW-1185">Reference proteome</keyword>
<feature type="compositionally biased region" description="Basic and acidic residues" evidence="1">
    <location>
        <begin position="402"/>
        <end position="411"/>
    </location>
</feature>
<evidence type="ECO:0000313" key="4">
    <source>
        <dbReference type="Proteomes" id="UP000054845"/>
    </source>
</evidence>
<evidence type="ECO:0000256" key="2">
    <source>
        <dbReference type="SAM" id="SignalP"/>
    </source>
</evidence>
<name>A0A0P1B9I1_9BASI</name>
<feature type="chain" id="PRO_5006059301" evidence="2">
    <location>
        <begin position="29"/>
        <end position="478"/>
    </location>
</feature>
<evidence type="ECO:0000256" key="1">
    <source>
        <dbReference type="SAM" id="MobiDB-lite"/>
    </source>
</evidence>
<organism evidence="3 4">
    <name type="scientific">Ceraceosorus bombacis</name>
    <dbReference type="NCBI Taxonomy" id="401625"/>
    <lineage>
        <taxon>Eukaryota</taxon>
        <taxon>Fungi</taxon>
        <taxon>Dikarya</taxon>
        <taxon>Basidiomycota</taxon>
        <taxon>Ustilaginomycotina</taxon>
        <taxon>Exobasidiomycetes</taxon>
        <taxon>Ceraceosorales</taxon>
        <taxon>Ceraceosoraceae</taxon>
        <taxon>Ceraceosorus</taxon>
    </lineage>
</organism>
<dbReference type="OrthoDB" id="10348219at2759"/>
<accession>A0A0P1B9I1</accession>
<feature type="region of interest" description="Disordered" evidence="1">
    <location>
        <begin position="380"/>
        <end position="478"/>
    </location>
</feature>
<dbReference type="EMBL" id="CCYA01000181">
    <property type="protein sequence ID" value="CEH12630.1"/>
    <property type="molecule type" value="Genomic_DNA"/>
</dbReference>
<proteinExistence type="predicted"/>
<reference evidence="3 4" key="1">
    <citation type="submission" date="2014-09" db="EMBL/GenBank/DDBJ databases">
        <authorList>
            <person name="Magalhaes I.L.F."/>
            <person name="Oliveira U."/>
            <person name="Santos F.R."/>
            <person name="Vidigal T.H.D.A."/>
            <person name="Brescovit A.D."/>
            <person name="Santos A.J."/>
        </authorList>
    </citation>
    <scope>NUCLEOTIDE SEQUENCE [LARGE SCALE GENOMIC DNA]</scope>
</reference>
<keyword evidence="2" id="KW-0732">Signal</keyword>
<dbReference type="PROSITE" id="PS51257">
    <property type="entry name" value="PROKAR_LIPOPROTEIN"/>
    <property type="match status" value="1"/>
</dbReference>
<dbReference type="AlphaFoldDB" id="A0A0P1B9I1"/>